<dbReference type="RefSeq" id="WP_121206171.1">
    <property type="nucleotide sequence ID" value="NZ_RBZP01000033.1"/>
</dbReference>
<keyword evidence="1" id="KW-0472">Membrane</keyword>
<feature type="transmembrane region" description="Helical" evidence="1">
    <location>
        <begin position="173"/>
        <end position="201"/>
    </location>
</feature>
<keyword evidence="3" id="KW-1185">Reference proteome</keyword>
<feature type="transmembrane region" description="Helical" evidence="1">
    <location>
        <begin position="221"/>
        <end position="239"/>
    </location>
</feature>
<dbReference type="EMBL" id="RBZP01000033">
    <property type="protein sequence ID" value="RKQ28199.1"/>
    <property type="molecule type" value="Genomic_DNA"/>
</dbReference>
<protein>
    <submittedName>
        <fullName evidence="2">DUF1189 domain-containing protein</fullName>
    </submittedName>
</protein>
<evidence type="ECO:0000313" key="3">
    <source>
        <dbReference type="Proteomes" id="UP000269301"/>
    </source>
</evidence>
<evidence type="ECO:0000256" key="1">
    <source>
        <dbReference type="SAM" id="Phobius"/>
    </source>
</evidence>
<dbReference type="OrthoDB" id="2287686at2"/>
<accession>A0A494ZRT8</accession>
<feature type="transmembrane region" description="Helical" evidence="1">
    <location>
        <begin position="245"/>
        <end position="265"/>
    </location>
</feature>
<dbReference type="AlphaFoldDB" id="A0A494ZRT8"/>
<keyword evidence="1" id="KW-0812">Transmembrane</keyword>
<feature type="transmembrane region" description="Helical" evidence="1">
    <location>
        <begin position="29"/>
        <end position="49"/>
    </location>
</feature>
<comment type="caution">
    <text evidence="2">The sequence shown here is derived from an EMBL/GenBank/DDBJ whole genome shotgun (WGS) entry which is preliminary data.</text>
</comment>
<evidence type="ECO:0000313" key="2">
    <source>
        <dbReference type="EMBL" id="RKQ28199.1"/>
    </source>
</evidence>
<gene>
    <name evidence="2" type="ORF">D8M06_19070</name>
</gene>
<keyword evidence="1" id="KW-1133">Transmembrane helix</keyword>
<dbReference type="Proteomes" id="UP000269301">
    <property type="component" value="Unassembled WGS sequence"/>
</dbReference>
<sequence length="283" mass="32025">MKTDIFPLNYFKSIFRPTKMFTGRHQLNWFQIVIVFLFLNGLIMIPVTIDFTEMDSFPIDDTYPNAFELIDQSTVTSLENATFSQGEMELALSFYDEKENGVVGGNLSTNEKEQALEEANAVIFQKEGITIKEKGEPIANIKYTKDFDLSDVTNEAELKGVISDQWFTQNQAIVIGGLIFAVFVIALASLVFLIIGASFFVYLTKRGHFSSIQTFKESVNLIVNTLGLATLLAMIMGLLGYDITVILLTQSTALIFILLAVFYYTHFSDEYVEWKLEQKLENQ</sequence>
<organism evidence="2 3">
    <name type="scientific">Oceanobacillus halophilus</name>
    <dbReference type="NCBI Taxonomy" id="930130"/>
    <lineage>
        <taxon>Bacteria</taxon>
        <taxon>Bacillati</taxon>
        <taxon>Bacillota</taxon>
        <taxon>Bacilli</taxon>
        <taxon>Bacillales</taxon>
        <taxon>Bacillaceae</taxon>
        <taxon>Oceanobacillus</taxon>
    </lineage>
</organism>
<proteinExistence type="predicted"/>
<reference evidence="2 3" key="1">
    <citation type="journal article" date="2016" name="Int. J. Syst. Evol. Microbiol.">
        <title>Oceanobacillus halophilus sp. nov., a novel moderately halophilic bacterium from a hypersaline lake.</title>
        <authorList>
            <person name="Amoozegar M.A."/>
            <person name="Bagheri M."/>
            <person name="Makhdoumi A."/>
            <person name="Nikou M.M."/>
            <person name="Fazeli S.A.S."/>
            <person name="Schumann P."/>
            <person name="Sproer C."/>
            <person name="Sanchez-Porro C."/>
            <person name="Ventosa A."/>
        </authorList>
    </citation>
    <scope>NUCLEOTIDE SEQUENCE [LARGE SCALE GENOMIC DNA]</scope>
    <source>
        <strain evidence="2 3">DSM 23996</strain>
    </source>
</reference>
<name>A0A494ZRT8_9BACI</name>